<evidence type="ECO:0000313" key="3">
    <source>
        <dbReference type="EMBL" id="OZM74341.1"/>
    </source>
</evidence>
<dbReference type="InterPro" id="IPR055170">
    <property type="entry name" value="GFO_IDH_MocA-like_dom"/>
</dbReference>
<dbReference type="EMBL" id="NKYE01000002">
    <property type="protein sequence ID" value="OZM74341.1"/>
    <property type="molecule type" value="Genomic_DNA"/>
</dbReference>
<dbReference type="PANTHER" id="PTHR43377">
    <property type="entry name" value="BILIVERDIN REDUCTASE A"/>
    <property type="match status" value="1"/>
</dbReference>
<accession>A0A263D7I6</accession>
<dbReference type="Gene3D" id="3.30.360.10">
    <property type="entry name" value="Dihydrodipicolinate Reductase, domain 2"/>
    <property type="match status" value="1"/>
</dbReference>
<dbReference type="InParanoid" id="A0A263D7I6"/>
<comment type="caution">
    <text evidence="3">The sequence shown here is derived from an EMBL/GenBank/DDBJ whole genome shotgun (WGS) entry which is preliminary data.</text>
</comment>
<gene>
    <name evidence="3" type="ORF">CFN78_04195</name>
</gene>
<dbReference type="InterPro" id="IPR036291">
    <property type="entry name" value="NAD(P)-bd_dom_sf"/>
</dbReference>
<evidence type="ECO:0000313" key="4">
    <source>
        <dbReference type="Proteomes" id="UP000242444"/>
    </source>
</evidence>
<evidence type="ECO:0008006" key="5">
    <source>
        <dbReference type="Google" id="ProtNLM"/>
    </source>
</evidence>
<dbReference type="OrthoDB" id="9792085at2"/>
<dbReference type="SUPFAM" id="SSF55347">
    <property type="entry name" value="Glyceraldehyde-3-phosphate dehydrogenase-like, C-terminal domain"/>
    <property type="match status" value="1"/>
</dbReference>
<sequence>MISVTSQDRRHEIAFRVCAVPAGGVAMNRPLGVLVIGAGFIADAHIAALATQPGARLAALVDADPGRLAVAAHRNGGVYATADLDEALAREDVDAVIVCTPNDTHAAIALRVAAAGKHLLVEKPLATTIADAQAVAAAFATAGLTLTAAHTHRFYDYGRTVRRAIVSGELGRVTLVRLAILGGWIWPDWNAWVLDPARSGGHPLHNGVHLLDLATWWLGAEPRTVHARGARVTSAALDIDDHLEMVLTDENGATAICEMSRAHRPGSFGHRDVLVAGTQGVLRLDWQDEAALVVDEKGITGLPATAADGFAVQLAAWLGAIAGEPPEMTAAEGVRAVALGVAAQRSIETGEPVDLDDLMTGAHT</sequence>
<dbReference type="SUPFAM" id="SSF51735">
    <property type="entry name" value="NAD(P)-binding Rossmann-fold domains"/>
    <property type="match status" value="1"/>
</dbReference>
<dbReference type="Proteomes" id="UP000242444">
    <property type="component" value="Unassembled WGS sequence"/>
</dbReference>
<dbReference type="GO" id="GO:0000166">
    <property type="term" value="F:nucleotide binding"/>
    <property type="evidence" value="ECO:0007669"/>
    <property type="project" value="InterPro"/>
</dbReference>
<evidence type="ECO:0000259" key="2">
    <source>
        <dbReference type="Pfam" id="PF22725"/>
    </source>
</evidence>
<dbReference type="Pfam" id="PF22725">
    <property type="entry name" value="GFO_IDH_MocA_C3"/>
    <property type="match status" value="1"/>
</dbReference>
<organism evidence="3 4">
    <name type="scientific">Amycolatopsis antarctica</name>
    <dbReference type="NCBI Taxonomy" id="1854586"/>
    <lineage>
        <taxon>Bacteria</taxon>
        <taxon>Bacillati</taxon>
        <taxon>Actinomycetota</taxon>
        <taxon>Actinomycetes</taxon>
        <taxon>Pseudonocardiales</taxon>
        <taxon>Pseudonocardiaceae</taxon>
        <taxon>Amycolatopsis</taxon>
    </lineage>
</organism>
<protein>
    <recommendedName>
        <fullName evidence="5">Oxidoreductase</fullName>
    </recommendedName>
</protein>
<proteinExistence type="predicted"/>
<dbReference type="PANTHER" id="PTHR43377:SF1">
    <property type="entry name" value="BILIVERDIN REDUCTASE A"/>
    <property type="match status" value="1"/>
</dbReference>
<keyword evidence="4" id="KW-1185">Reference proteome</keyword>
<evidence type="ECO:0000259" key="1">
    <source>
        <dbReference type="Pfam" id="PF01408"/>
    </source>
</evidence>
<dbReference type="Pfam" id="PF01408">
    <property type="entry name" value="GFO_IDH_MocA"/>
    <property type="match status" value="1"/>
</dbReference>
<dbReference type="Gene3D" id="3.40.50.720">
    <property type="entry name" value="NAD(P)-binding Rossmann-like Domain"/>
    <property type="match status" value="1"/>
</dbReference>
<feature type="domain" description="GFO/IDH/MocA-like oxidoreductase" evidence="2">
    <location>
        <begin position="159"/>
        <end position="282"/>
    </location>
</feature>
<dbReference type="InterPro" id="IPR000683">
    <property type="entry name" value="Gfo/Idh/MocA-like_OxRdtase_N"/>
</dbReference>
<dbReference type="AlphaFoldDB" id="A0A263D7I6"/>
<dbReference type="InterPro" id="IPR051450">
    <property type="entry name" value="Gfo/Idh/MocA_Oxidoreductases"/>
</dbReference>
<reference evidence="3 4" key="1">
    <citation type="submission" date="2017-07" db="EMBL/GenBank/DDBJ databases">
        <title>Amycolatopsis antarcticus sp. nov., isolated from the surface of an Antarcticus brown macroalga.</title>
        <authorList>
            <person name="Wang J."/>
            <person name="Leiva S."/>
            <person name="Huang J."/>
            <person name="Huang Y."/>
        </authorList>
    </citation>
    <scope>NUCLEOTIDE SEQUENCE [LARGE SCALE GENOMIC DNA]</scope>
    <source>
        <strain evidence="3 4">AU-G6</strain>
    </source>
</reference>
<name>A0A263D7I6_9PSEU</name>
<feature type="domain" description="Gfo/Idh/MocA-like oxidoreductase N-terminal" evidence="1">
    <location>
        <begin position="32"/>
        <end position="149"/>
    </location>
</feature>